<evidence type="ECO:0000313" key="2">
    <source>
        <dbReference type="Proteomes" id="UP001060215"/>
    </source>
</evidence>
<evidence type="ECO:0000313" key="1">
    <source>
        <dbReference type="EMBL" id="KAI8021247.1"/>
    </source>
</evidence>
<reference evidence="1 2" key="1">
    <citation type="journal article" date="2022" name="Plant J.">
        <title>Chromosome-level genome of Camellia lanceoleosa provides a valuable resource for understanding genome evolution and self-incompatibility.</title>
        <authorList>
            <person name="Gong W."/>
            <person name="Xiao S."/>
            <person name="Wang L."/>
            <person name="Liao Z."/>
            <person name="Chang Y."/>
            <person name="Mo W."/>
            <person name="Hu G."/>
            <person name="Li W."/>
            <person name="Zhao G."/>
            <person name="Zhu H."/>
            <person name="Hu X."/>
            <person name="Ji K."/>
            <person name="Xiang X."/>
            <person name="Song Q."/>
            <person name="Yuan D."/>
            <person name="Jin S."/>
            <person name="Zhang L."/>
        </authorList>
    </citation>
    <scope>NUCLEOTIDE SEQUENCE [LARGE SCALE GENOMIC DNA]</scope>
    <source>
        <strain evidence="1">SQ_2022a</strain>
    </source>
</reference>
<dbReference type="Proteomes" id="UP001060215">
    <property type="component" value="Chromosome 6"/>
</dbReference>
<gene>
    <name evidence="1" type="ORF">LOK49_LG03G01391</name>
</gene>
<accession>A0ACC0I797</accession>
<dbReference type="EMBL" id="CM045763">
    <property type="protein sequence ID" value="KAI8021247.1"/>
    <property type="molecule type" value="Genomic_DNA"/>
</dbReference>
<proteinExistence type="predicted"/>
<protein>
    <submittedName>
        <fullName evidence="1">G-type lectin S-receptor-like serine/threonine-protein kinase CES101</fullName>
    </submittedName>
</protein>
<comment type="caution">
    <text evidence="1">The sequence shown here is derived from an EMBL/GenBank/DDBJ whole genome shotgun (WGS) entry which is preliminary data.</text>
</comment>
<name>A0ACC0I797_9ERIC</name>
<keyword evidence="2" id="KW-1185">Reference proteome</keyword>
<organism evidence="1 2">
    <name type="scientific">Camellia lanceoleosa</name>
    <dbReference type="NCBI Taxonomy" id="1840588"/>
    <lineage>
        <taxon>Eukaryota</taxon>
        <taxon>Viridiplantae</taxon>
        <taxon>Streptophyta</taxon>
        <taxon>Embryophyta</taxon>
        <taxon>Tracheophyta</taxon>
        <taxon>Spermatophyta</taxon>
        <taxon>Magnoliopsida</taxon>
        <taxon>eudicotyledons</taxon>
        <taxon>Gunneridae</taxon>
        <taxon>Pentapetalae</taxon>
        <taxon>asterids</taxon>
        <taxon>Ericales</taxon>
        <taxon>Theaceae</taxon>
        <taxon>Camellia</taxon>
    </lineage>
</organism>
<sequence length="150" mass="17034">MNIKMGHSWTLTSWASEVVPDSGALKLGVDPGGANQLVVWRHDNVQWTSGLWKNGSFKKAPELTEKSYEFEFKFVTNGYERYFSYFVKNSSIVAARWEYNSGKIMYFALVQNNGSRTWRFATVSPCHNSVEDGSTVCLKQKPSECRKGSE</sequence>